<dbReference type="CDD" id="cd01949">
    <property type="entry name" value="GGDEF"/>
    <property type="match status" value="1"/>
</dbReference>
<dbReference type="SMART" id="SM00052">
    <property type="entry name" value="EAL"/>
    <property type="match status" value="1"/>
</dbReference>
<dbReference type="Pfam" id="PF07793">
    <property type="entry name" value="DUF1631"/>
    <property type="match status" value="1"/>
</dbReference>
<feature type="domain" description="GGDEF" evidence="3">
    <location>
        <begin position="917"/>
        <end position="1050"/>
    </location>
</feature>
<dbReference type="SUPFAM" id="SSF141868">
    <property type="entry name" value="EAL domain-like"/>
    <property type="match status" value="1"/>
</dbReference>
<dbReference type="InterPro" id="IPR012434">
    <property type="entry name" value="DUF1631"/>
</dbReference>
<dbReference type="PANTHER" id="PTHR33121">
    <property type="entry name" value="CYCLIC DI-GMP PHOSPHODIESTERASE PDEF"/>
    <property type="match status" value="1"/>
</dbReference>
<evidence type="ECO:0000256" key="1">
    <source>
        <dbReference type="SAM" id="MobiDB-lite"/>
    </source>
</evidence>
<dbReference type="EMBL" id="CP136864">
    <property type="protein sequence ID" value="WOJ93905.1"/>
    <property type="molecule type" value="Genomic_DNA"/>
</dbReference>
<feature type="compositionally biased region" description="Polar residues" evidence="1">
    <location>
        <begin position="382"/>
        <end position="394"/>
    </location>
</feature>
<dbReference type="PROSITE" id="PS50887">
    <property type="entry name" value="GGDEF"/>
    <property type="match status" value="1"/>
</dbReference>
<dbReference type="RefSeq" id="WP_407348545.1">
    <property type="nucleotide sequence ID" value="NZ_CP136864.1"/>
</dbReference>
<sequence>MSNNRLALPAYLRLPDGLRFAGVAEITDAGSLLLKPKQSISPLPPEGLPVHLVIAGLPDDEEAHISISGSIETVNSREVLIAPDEDLPDLVLEVMDPDSILWLPGPEEAERLIGEMLTLGHEQLNKEMRRFLVELGDRLFDLSTSSRYGISGQHAHYDALNVLKRNNEDFLEDFSKGLASSVETLEKESDGQTFADLEAASARNLDLVALDEMDQKLAVDKIVNNLIEKHRVELESLTIRTALVADREPRRARTPFHPAYVLQAFMDAFEAISDSPVVVQDALAMFYEAYAPQLEKLYPALNAVFIAAGVEPGLEEDIRENGSLLNPVEKRIIKSTVRTRPGSEAGAPKNTDSPPTQSSPVGSISNSTQPETRGESDRATGQADSGNATANHAASGSGDGRPAPKGIGSKHDAMYDAVISALDTTRERLSDDGVQSAAGQLISDGQAPAQARGTAEASGAIAPAATVDQTQLLNALLALQASQPQSTSLENLQPLESLVKDLGGLADNSQLERDGANRLSFVDTVFQTLSRNFEVSDDMAPSLARLRVPLARLSLQEPRFFAQPEHPAHKLLDKISKLASADHTLNRSLQKKVAAIVERVAENYSDDSAVFADAQGELDTLLSQQNRSLDRNIERVISGLQGQERLNSAQRSVERLLERNLDTEHAPRPLLDLLDGGWRSALVQIALRDGEDSIAWQEEEALLRTLVEDFRESSEGGVPEPEVREVQRRLEALNRRLNSSNPGSVAHENALRKINAVITGKAPVDTTSYSPKTPVHRPLDSQRVEQLPRLRRWLHRVEALEPGAKLRYRGADGRQRKMRLVWVSEDRDQFAFVNERGQKIAEMSAIQLARQLSRGAQMPTPVDEMSVLDQSMFGTLEQAQKTLSFDRNRDSITQLINGESLLYQLQRTLRHAQAKGSEHAFLLLDIDNFALVNDVFDDTSGDQVLSEFGRLLAQINDRRALTARMEGDEFGILLTYRDTEEARRIADKIRTDIASSSLTINGEMISFTVSIGIASVLQTSASAASITEQARQALTLAKTQGKDQVVVFDIDQEEVMNYKLERASSRKQLDDAMSTDSLVLRAQPIVQSAVDGREGAKHHYEVLLSLRDDNGELQSPQDFIMSAERFGYVTLVDRWVLKETFAWISQLMDTQKEVPELSINLSGTSITDNDFLDYVLEQISEYGVGTSKLCFEITETGAIDNLPRAADFVRTLKNIGCKFSLDDFGTGLASHKYLKELPVDYVKIDGTFITDIHKSSTDYAMTKSINDLAHFLGQKTVAECVENMEIVPALREIGIDYLQGWGIGMPRELHEVTDELANLET</sequence>
<accession>A0ABZ0I409</accession>
<dbReference type="SUPFAM" id="SSF55073">
    <property type="entry name" value="Nucleotide cyclase"/>
    <property type="match status" value="1"/>
</dbReference>
<dbReference type="InterPro" id="IPR035919">
    <property type="entry name" value="EAL_sf"/>
</dbReference>
<dbReference type="PANTHER" id="PTHR33121:SF23">
    <property type="entry name" value="CYCLIC DI-GMP PHOSPHODIESTERASE PDEB"/>
    <property type="match status" value="1"/>
</dbReference>
<reference evidence="4 5" key="1">
    <citation type="submission" date="2023-10" db="EMBL/GenBank/DDBJ databases">
        <title>Two novel species belonging to the OM43/NOR5 clade.</title>
        <authorList>
            <person name="Park M."/>
        </authorList>
    </citation>
    <scope>NUCLEOTIDE SEQUENCE [LARGE SCALE GENOMIC DNA]</scope>
    <source>
        <strain evidence="4 5">IMCC43200</strain>
    </source>
</reference>
<evidence type="ECO:0000259" key="3">
    <source>
        <dbReference type="PROSITE" id="PS50887"/>
    </source>
</evidence>
<dbReference type="PROSITE" id="PS50883">
    <property type="entry name" value="EAL"/>
    <property type="match status" value="1"/>
</dbReference>
<gene>
    <name evidence="4" type="ORF">R0135_01745</name>
</gene>
<dbReference type="Gene3D" id="3.30.70.270">
    <property type="match status" value="1"/>
</dbReference>
<dbReference type="SMART" id="SM00267">
    <property type="entry name" value="GGDEF"/>
    <property type="match status" value="1"/>
</dbReference>
<dbReference type="Gene3D" id="3.20.20.450">
    <property type="entry name" value="EAL domain"/>
    <property type="match status" value="1"/>
</dbReference>
<dbReference type="Pfam" id="PF00563">
    <property type="entry name" value="EAL"/>
    <property type="match status" value="1"/>
</dbReference>
<feature type="region of interest" description="Disordered" evidence="1">
    <location>
        <begin position="335"/>
        <end position="410"/>
    </location>
</feature>
<evidence type="ECO:0000313" key="4">
    <source>
        <dbReference type="EMBL" id="WOJ93905.1"/>
    </source>
</evidence>
<feature type="compositionally biased region" description="Polar residues" evidence="1">
    <location>
        <begin position="350"/>
        <end position="371"/>
    </location>
</feature>
<dbReference type="Proteomes" id="UP001626537">
    <property type="component" value="Chromosome"/>
</dbReference>
<dbReference type="InterPro" id="IPR001633">
    <property type="entry name" value="EAL_dom"/>
</dbReference>
<dbReference type="InterPro" id="IPR043128">
    <property type="entry name" value="Rev_trsase/Diguanyl_cyclase"/>
</dbReference>
<dbReference type="Pfam" id="PF00990">
    <property type="entry name" value="GGDEF"/>
    <property type="match status" value="1"/>
</dbReference>
<proteinExistence type="predicted"/>
<organism evidence="4 5">
    <name type="scientific">Congregibacter variabilis</name>
    <dbReference type="NCBI Taxonomy" id="3081200"/>
    <lineage>
        <taxon>Bacteria</taxon>
        <taxon>Pseudomonadati</taxon>
        <taxon>Pseudomonadota</taxon>
        <taxon>Gammaproteobacteria</taxon>
        <taxon>Cellvibrionales</taxon>
        <taxon>Halieaceae</taxon>
        <taxon>Congregibacter</taxon>
    </lineage>
</organism>
<evidence type="ECO:0000259" key="2">
    <source>
        <dbReference type="PROSITE" id="PS50883"/>
    </source>
</evidence>
<dbReference type="InterPro" id="IPR029787">
    <property type="entry name" value="Nucleotide_cyclase"/>
</dbReference>
<dbReference type="InterPro" id="IPR050706">
    <property type="entry name" value="Cyclic-di-GMP_PDE-like"/>
</dbReference>
<name>A0ABZ0I409_9GAMM</name>
<evidence type="ECO:0000313" key="5">
    <source>
        <dbReference type="Proteomes" id="UP001626537"/>
    </source>
</evidence>
<protein>
    <submittedName>
        <fullName evidence="4">DUF1631 family protein</fullName>
    </submittedName>
</protein>
<dbReference type="InterPro" id="IPR000160">
    <property type="entry name" value="GGDEF_dom"/>
</dbReference>
<dbReference type="CDD" id="cd01948">
    <property type="entry name" value="EAL"/>
    <property type="match status" value="1"/>
</dbReference>
<feature type="domain" description="EAL" evidence="2">
    <location>
        <begin position="1062"/>
        <end position="1320"/>
    </location>
</feature>
<keyword evidence="5" id="KW-1185">Reference proteome</keyword>
<dbReference type="NCBIfam" id="TIGR00254">
    <property type="entry name" value="GGDEF"/>
    <property type="match status" value="1"/>
</dbReference>